<evidence type="ECO:0000256" key="1">
    <source>
        <dbReference type="ARBA" id="ARBA00006745"/>
    </source>
</evidence>
<evidence type="ECO:0000313" key="4">
    <source>
        <dbReference type="EMBL" id="RBO97424.1"/>
    </source>
</evidence>
<dbReference type="RefSeq" id="WP_113943440.1">
    <property type="nucleotide sequence ID" value="NZ_JBHEEG010000002.1"/>
</dbReference>
<dbReference type="Gene3D" id="3.20.20.140">
    <property type="entry name" value="Metal-dependent hydrolases"/>
    <property type="match status" value="1"/>
</dbReference>
<dbReference type="SUPFAM" id="SSF51338">
    <property type="entry name" value="Composite domain of metallo-dependent hydrolases"/>
    <property type="match status" value="1"/>
</dbReference>
<dbReference type="GO" id="GO:0016810">
    <property type="term" value="F:hydrolase activity, acting on carbon-nitrogen (but not peptide) bonds"/>
    <property type="evidence" value="ECO:0007669"/>
    <property type="project" value="InterPro"/>
</dbReference>
<dbReference type="InterPro" id="IPR011059">
    <property type="entry name" value="Metal-dep_hydrolase_composite"/>
</dbReference>
<keyword evidence="2 4" id="KW-0378">Hydrolase</keyword>
<dbReference type="Gene3D" id="2.30.40.10">
    <property type="entry name" value="Urease, subunit C, domain 1"/>
    <property type="match status" value="1"/>
</dbReference>
<comment type="caution">
    <text evidence="4">The sequence shown here is derived from an EMBL/GenBank/DDBJ whole genome shotgun (WGS) entry which is preliminary data.</text>
</comment>
<comment type="similarity">
    <text evidence="1">Belongs to the metallo-dependent hydrolases superfamily. ATZ/TRZ family.</text>
</comment>
<dbReference type="AlphaFoldDB" id="A0A366E7F2"/>
<dbReference type="OrthoDB" id="9796020at2"/>
<name>A0A366E7F2_9HYPH</name>
<reference evidence="4 5" key="1">
    <citation type="submission" date="2018-06" db="EMBL/GenBank/DDBJ databases">
        <title>Genomic Encyclopedia of Type Strains, Phase IV (KMG-IV): sequencing the most valuable type-strain genomes for metagenomic binning, comparative biology and taxonomic classification.</title>
        <authorList>
            <person name="Goeker M."/>
        </authorList>
    </citation>
    <scope>NUCLEOTIDE SEQUENCE [LARGE SCALE GENOMIC DNA]</scope>
    <source>
        <strain evidence="4 5">DSM 25619</strain>
    </source>
</reference>
<accession>A0A366E7F2</accession>
<evidence type="ECO:0000256" key="2">
    <source>
        <dbReference type="ARBA" id="ARBA00022801"/>
    </source>
</evidence>
<dbReference type="Pfam" id="PF01979">
    <property type="entry name" value="Amidohydro_1"/>
    <property type="match status" value="1"/>
</dbReference>
<dbReference type="Proteomes" id="UP000252893">
    <property type="component" value="Unassembled WGS sequence"/>
</dbReference>
<keyword evidence="5" id="KW-1185">Reference proteome</keyword>
<dbReference type="SUPFAM" id="SSF51556">
    <property type="entry name" value="Metallo-dependent hydrolases"/>
    <property type="match status" value="1"/>
</dbReference>
<feature type="domain" description="Amidohydrolase-related" evidence="3">
    <location>
        <begin position="58"/>
        <end position="427"/>
    </location>
</feature>
<evidence type="ECO:0000259" key="3">
    <source>
        <dbReference type="Pfam" id="PF01979"/>
    </source>
</evidence>
<dbReference type="EMBL" id="QNRH01000002">
    <property type="protein sequence ID" value="RBO97424.1"/>
    <property type="molecule type" value="Genomic_DNA"/>
</dbReference>
<dbReference type="PANTHER" id="PTHR43794:SF11">
    <property type="entry name" value="AMIDOHYDROLASE-RELATED DOMAIN-CONTAINING PROTEIN"/>
    <property type="match status" value="1"/>
</dbReference>
<sequence length="478" mass="52808">MSVTVIRNADIVVAWDKDSQSHIYVKNADIAFENGKLTYVGTGYAGAADTEQDGRGFMVMPGLVNIHSHPASEPLNKSILDELGSPGLYNSALYEFMPIIRPDAEGAEAAWKVAYAELLKSGVTTLADLSVAHPSWIDLAGQSGLRVCITPMFRTARWYTKNGHVVEYEWDEAVGEKAMAQALEMVDAAEAHPSGRLFSMLCPAQIDTCSEGLIKESYAEAQRRKIPWQIHAAQSTVEFHEITRRHGVSPVQWLEQLDVLGETSIVSHGIFLDDYPRNSWHTRRDLDLLVETRTAVAHCPTVFMRRGIAMRDFGRYLRAGVRLGIGTDTYPHNMLEEMRHVGYVARMMAENPRTVTSGEIFTAATVGGADLLGRDDIGRLETGCNADLVLVNLAHPMMRPGYDPIRSMIYAAAERAVDTVYVGGEKVVEKGQCLTIDFEQAAEDLHAAQQRTVQRASQEDWAKRPVTAYAPHSFSGLA</sequence>
<proteinExistence type="inferred from homology"/>
<dbReference type="InterPro" id="IPR050287">
    <property type="entry name" value="MTA/SAH_deaminase"/>
</dbReference>
<dbReference type="InterPro" id="IPR006680">
    <property type="entry name" value="Amidohydro-rel"/>
</dbReference>
<organism evidence="4 5">
    <name type="scientific">Pseudochrobactrum asaccharolyticum</name>
    <dbReference type="NCBI Taxonomy" id="354351"/>
    <lineage>
        <taxon>Bacteria</taxon>
        <taxon>Pseudomonadati</taxon>
        <taxon>Pseudomonadota</taxon>
        <taxon>Alphaproteobacteria</taxon>
        <taxon>Hyphomicrobiales</taxon>
        <taxon>Brucellaceae</taxon>
        <taxon>Pseudochrobactrum</taxon>
    </lineage>
</organism>
<protein>
    <submittedName>
        <fullName evidence="4">Cytosine/adenosine deaminase-related metal-dependent hydrolase</fullName>
    </submittedName>
</protein>
<dbReference type="InterPro" id="IPR032466">
    <property type="entry name" value="Metal_Hydrolase"/>
</dbReference>
<evidence type="ECO:0000313" key="5">
    <source>
        <dbReference type="Proteomes" id="UP000252893"/>
    </source>
</evidence>
<gene>
    <name evidence="4" type="ORF">DFR47_102206</name>
</gene>
<dbReference type="PANTHER" id="PTHR43794">
    <property type="entry name" value="AMINOHYDROLASE SSNA-RELATED"/>
    <property type="match status" value="1"/>
</dbReference>